<reference evidence="2 3" key="1">
    <citation type="submission" date="2024-02" db="EMBL/GenBank/DDBJ databases">
        <title>De novo assembly and annotation of 12 fungi associated with fruit tree decline syndrome in Ontario, Canada.</title>
        <authorList>
            <person name="Sulman M."/>
            <person name="Ellouze W."/>
            <person name="Ilyukhin E."/>
        </authorList>
    </citation>
    <scope>NUCLEOTIDE SEQUENCE [LARGE SCALE GENOMIC DNA]</scope>
    <source>
        <strain evidence="2 3">M11/M66-122</strain>
    </source>
</reference>
<name>A0AAN9UEH5_9PEZI</name>
<evidence type="ECO:0000256" key="1">
    <source>
        <dbReference type="SAM" id="MobiDB-lite"/>
    </source>
</evidence>
<keyword evidence="3" id="KW-1185">Reference proteome</keyword>
<proteinExistence type="predicted"/>
<comment type="caution">
    <text evidence="2">The sequence shown here is derived from an EMBL/GenBank/DDBJ whole genome shotgun (WGS) entry which is preliminary data.</text>
</comment>
<organism evidence="2 3">
    <name type="scientific">Diatrype stigma</name>
    <dbReference type="NCBI Taxonomy" id="117547"/>
    <lineage>
        <taxon>Eukaryota</taxon>
        <taxon>Fungi</taxon>
        <taxon>Dikarya</taxon>
        <taxon>Ascomycota</taxon>
        <taxon>Pezizomycotina</taxon>
        <taxon>Sordariomycetes</taxon>
        <taxon>Xylariomycetidae</taxon>
        <taxon>Xylariales</taxon>
        <taxon>Diatrypaceae</taxon>
        <taxon>Diatrype</taxon>
    </lineage>
</organism>
<dbReference type="EMBL" id="JAKJXP020000112">
    <property type="protein sequence ID" value="KAK7745122.1"/>
    <property type="molecule type" value="Genomic_DNA"/>
</dbReference>
<dbReference type="AlphaFoldDB" id="A0AAN9UEH5"/>
<sequence>MATRPLWLKCRQSKAQRAHFALFVPHESDAHKDPNDRAAACRGTVIHAVGAPMSGGPHRLRVRGEGFIRDCGSDSDAESGPEGGGCSFNHRATGILDGEALKSAGRERARTSWRL</sequence>
<evidence type="ECO:0000313" key="2">
    <source>
        <dbReference type="EMBL" id="KAK7745122.1"/>
    </source>
</evidence>
<feature type="region of interest" description="Disordered" evidence="1">
    <location>
        <begin position="72"/>
        <end position="91"/>
    </location>
</feature>
<accession>A0AAN9UEH5</accession>
<protein>
    <submittedName>
        <fullName evidence="2">Uncharacterized protein</fullName>
    </submittedName>
</protein>
<dbReference type="Proteomes" id="UP001320420">
    <property type="component" value="Unassembled WGS sequence"/>
</dbReference>
<evidence type="ECO:0000313" key="3">
    <source>
        <dbReference type="Proteomes" id="UP001320420"/>
    </source>
</evidence>
<gene>
    <name evidence="2" type="ORF">SLS62_009921</name>
</gene>